<keyword evidence="4" id="KW-1003">Cell membrane</keyword>
<keyword evidence="8" id="KW-1133">Transmembrane helix</keyword>
<dbReference type="InterPro" id="IPR005503">
    <property type="entry name" value="FliL"/>
</dbReference>
<sequence length="158" mass="17230">MNKKLVIAVVAALLLGGGVAGGAWWYLSKKAAPAAEGAKAEAKHEEAKPANTEPPKYITVEKVIVMLRRSEGESVTHYLSADLVVSTTAKQEKECKEHLPLLRSVAVKALSSLPMSKASTMSIDQFSEELNKAFDETYARDKREKPFSEVMIGKLIVE</sequence>
<evidence type="ECO:0000256" key="2">
    <source>
        <dbReference type="ARBA" id="ARBA00004162"/>
    </source>
</evidence>
<dbReference type="GO" id="GO:0005886">
    <property type="term" value="C:plasma membrane"/>
    <property type="evidence" value="ECO:0007669"/>
    <property type="project" value="UniProtKB-SubCell"/>
</dbReference>
<proteinExistence type="inferred from homology"/>
<evidence type="ECO:0000256" key="10">
    <source>
        <dbReference type="RuleBase" id="RU364125"/>
    </source>
</evidence>
<dbReference type="Proteomes" id="UP000484015">
    <property type="component" value="Unassembled WGS sequence"/>
</dbReference>
<evidence type="ECO:0000313" key="12">
    <source>
        <dbReference type="Proteomes" id="UP000484015"/>
    </source>
</evidence>
<evidence type="ECO:0000256" key="4">
    <source>
        <dbReference type="ARBA" id="ARBA00022475"/>
    </source>
</evidence>
<evidence type="ECO:0000256" key="7">
    <source>
        <dbReference type="ARBA" id="ARBA00022779"/>
    </source>
</evidence>
<dbReference type="EMBL" id="WNLA01000036">
    <property type="protein sequence ID" value="MTW06080.1"/>
    <property type="molecule type" value="Genomic_DNA"/>
</dbReference>
<comment type="subcellular location">
    <subcellularLocation>
        <location evidence="10">Cell inner membrane</location>
    </subcellularLocation>
    <subcellularLocation>
        <location evidence="2">Cell membrane</location>
        <topology evidence="2">Single-pass membrane protein</topology>
    </subcellularLocation>
</comment>
<dbReference type="GO" id="GO:0009425">
    <property type="term" value="C:bacterial-type flagellum basal body"/>
    <property type="evidence" value="ECO:0007669"/>
    <property type="project" value="InterPro"/>
</dbReference>
<name>A0A6L6Q8U6_9BURK</name>
<organism evidence="11 12">
    <name type="scientific">Pseudoduganella ginsengisoli</name>
    <dbReference type="NCBI Taxonomy" id="1462440"/>
    <lineage>
        <taxon>Bacteria</taxon>
        <taxon>Pseudomonadati</taxon>
        <taxon>Pseudomonadota</taxon>
        <taxon>Betaproteobacteria</taxon>
        <taxon>Burkholderiales</taxon>
        <taxon>Oxalobacteraceae</taxon>
        <taxon>Telluria group</taxon>
        <taxon>Pseudoduganella</taxon>
    </lineage>
</organism>
<evidence type="ECO:0000256" key="3">
    <source>
        <dbReference type="ARBA" id="ARBA00008281"/>
    </source>
</evidence>
<comment type="function">
    <text evidence="1 10">Controls the rotational direction of flagella during chemotaxis.</text>
</comment>
<keyword evidence="9 10" id="KW-0472">Membrane</keyword>
<keyword evidence="7 10" id="KW-0283">Flagellar rotation</keyword>
<reference evidence="11 12" key="1">
    <citation type="submission" date="2019-11" db="EMBL/GenBank/DDBJ databases">
        <title>Type strains purchased from KCTC, JCM and DSMZ.</title>
        <authorList>
            <person name="Lu H."/>
        </authorList>
    </citation>
    <scope>NUCLEOTIDE SEQUENCE [LARGE SCALE GENOMIC DNA]</scope>
    <source>
        <strain evidence="11 12">KCTC 42409</strain>
    </source>
</reference>
<dbReference type="GO" id="GO:0006935">
    <property type="term" value="P:chemotaxis"/>
    <property type="evidence" value="ECO:0007669"/>
    <property type="project" value="UniProtKB-KW"/>
</dbReference>
<protein>
    <recommendedName>
        <fullName evidence="10">Flagellar protein FliL</fullName>
    </recommendedName>
</protein>
<dbReference type="AlphaFoldDB" id="A0A6L6Q8U6"/>
<evidence type="ECO:0000256" key="8">
    <source>
        <dbReference type="ARBA" id="ARBA00022989"/>
    </source>
</evidence>
<gene>
    <name evidence="11" type="ORF">GM668_28780</name>
</gene>
<keyword evidence="12" id="KW-1185">Reference proteome</keyword>
<keyword evidence="10" id="KW-0997">Cell inner membrane</keyword>
<evidence type="ECO:0000256" key="6">
    <source>
        <dbReference type="ARBA" id="ARBA00022692"/>
    </source>
</evidence>
<evidence type="ECO:0000256" key="1">
    <source>
        <dbReference type="ARBA" id="ARBA00002254"/>
    </source>
</evidence>
<comment type="caution">
    <text evidence="11">The sequence shown here is derived from an EMBL/GenBank/DDBJ whole genome shotgun (WGS) entry which is preliminary data.</text>
</comment>
<keyword evidence="11" id="KW-0969">Cilium</keyword>
<evidence type="ECO:0000313" key="11">
    <source>
        <dbReference type="EMBL" id="MTW06080.1"/>
    </source>
</evidence>
<keyword evidence="6" id="KW-0812">Transmembrane</keyword>
<keyword evidence="5 10" id="KW-0145">Chemotaxis</keyword>
<keyword evidence="11" id="KW-0282">Flagellum</keyword>
<dbReference type="OrthoDB" id="7062113at2"/>
<dbReference type="Pfam" id="PF03748">
    <property type="entry name" value="FliL"/>
    <property type="match status" value="1"/>
</dbReference>
<dbReference type="RefSeq" id="WP_155442413.1">
    <property type="nucleotide sequence ID" value="NZ_WNLA01000036.1"/>
</dbReference>
<evidence type="ECO:0000256" key="9">
    <source>
        <dbReference type="ARBA" id="ARBA00023136"/>
    </source>
</evidence>
<accession>A0A6L6Q8U6</accession>
<evidence type="ECO:0000256" key="5">
    <source>
        <dbReference type="ARBA" id="ARBA00022500"/>
    </source>
</evidence>
<comment type="similarity">
    <text evidence="3 10">Belongs to the FliL family.</text>
</comment>
<keyword evidence="11" id="KW-0966">Cell projection</keyword>
<dbReference type="GO" id="GO:0071973">
    <property type="term" value="P:bacterial-type flagellum-dependent cell motility"/>
    <property type="evidence" value="ECO:0007669"/>
    <property type="project" value="InterPro"/>
</dbReference>